<dbReference type="PATRIC" id="fig|33036.3.peg.1621"/>
<dbReference type="RefSeq" id="WP_060929791.1">
    <property type="nucleotide sequence ID" value="NZ_KQ955289.1"/>
</dbReference>
<proteinExistence type="predicted"/>
<name>A0A133KB45_9FIRM</name>
<feature type="domain" description="Glycosyltransferase 2-like" evidence="1">
    <location>
        <begin position="39"/>
        <end position="138"/>
    </location>
</feature>
<evidence type="ECO:0000313" key="2">
    <source>
        <dbReference type="EMBL" id="KWZ76685.1"/>
    </source>
</evidence>
<comment type="caution">
    <text evidence="2">The sequence shown here is derived from an EMBL/GenBank/DDBJ whole genome shotgun (WGS) entry which is preliminary data.</text>
</comment>
<dbReference type="STRING" id="33036.HMPREF3200_01638"/>
<dbReference type="CDD" id="cd00761">
    <property type="entry name" value="Glyco_tranf_GTA_type"/>
    <property type="match status" value="1"/>
</dbReference>
<dbReference type="AlphaFoldDB" id="A0A133KB45"/>
<protein>
    <recommendedName>
        <fullName evidence="1">Glycosyltransferase 2-like domain-containing protein</fullName>
    </recommendedName>
</protein>
<dbReference type="Proteomes" id="UP000070383">
    <property type="component" value="Unassembled WGS sequence"/>
</dbReference>
<accession>A0A133KB45</accession>
<dbReference type="SUPFAM" id="SSF53448">
    <property type="entry name" value="Nucleotide-diphospho-sugar transferases"/>
    <property type="match status" value="1"/>
</dbReference>
<dbReference type="Pfam" id="PF00535">
    <property type="entry name" value="Glycos_transf_2"/>
    <property type="match status" value="1"/>
</dbReference>
<dbReference type="EMBL" id="LRPM01000071">
    <property type="protein sequence ID" value="KWZ76685.1"/>
    <property type="molecule type" value="Genomic_DNA"/>
</dbReference>
<dbReference type="InterPro" id="IPR029044">
    <property type="entry name" value="Nucleotide-diphossugar_trans"/>
</dbReference>
<evidence type="ECO:0000259" key="1">
    <source>
        <dbReference type="Pfam" id="PF00535"/>
    </source>
</evidence>
<dbReference type="Gene3D" id="3.90.550.10">
    <property type="entry name" value="Spore Coat Polysaccharide Biosynthesis Protein SpsA, Chain A"/>
    <property type="match status" value="1"/>
</dbReference>
<dbReference type="OrthoDB" id="9778406at2"/>
<reference evidence="3" key="1">
    <citation type="submission" date="2016-01" db="EMBL/GenBank/DDBJ databases">
        <authorList>
            <person name="Mitreva M."/>
            <person name="Pepin K.H."/>
            <person name="Mihindukulasuriya K.A."/>
            <person name="Fulton R."/>
            <person name="Fronick C."/>
            <person name="O'Laughlin M."/>
            <person name="Miner T."/>
            <person name="Herter B."/>
            <person name="Rosa B.A."/>
            <person name="Cordes M."/>
            <person name="Tomlinson C."/>
            <person name="Wollam A."/>
            <person name="Palsikar V.B."/>
            <person name="Mardis E.R."/>
            <person name="Wilson R.K."/>
        </authorList>
    </citation>
    <scope>NUCLEOTIDE SEQUENCE [LARGE SCALE GENOMIC DNA]</scope>
    <source>
        <strain evidence="3">MJR8151</strain>
    </source>
</reference>
<keyword evidence="3" id="KW-1185">Reference proteome</keyword>
<sequence length="259" mass="30348">MKIEVLISAMNVKDINFYKKFNLTTDALIINQCDHNGYEELDKGKFKIRMISTDTKGLGRSRNLAILNSRADIVVFCDDDEVFLEDYEKKIKEAFIEHPDVDFFVFRTIIYQNGEEIIKVREEKDLKIYNALRYGSVHFAFKREKIAEKNIYLSTYFGAGTGNGSGEDSIFIADCIRKGLRLRTSMKTIAKIYNDDSTWFKGFDEKFFYDKGKLAKALFPKMYRFYIEYFIRRYPEKLVNVDIRRARQIMLEGAKDFGG</sequence>
<dbReference type="InterPro" id="IPR001173">
    <property type="entry name" value="Glyco_trans_2-like"/>
</dbReference>
<evidence type="ECO:0000313" key="3">
    <source>
        <dbReference type="Proteomes" id="UP000070383"/>
    </source>
</evidence>
<gene>
    <name evidence="2" type="ORF">HMPREF3200_01638</name>
</gene>
<organism evidence="2 3">
    <name type="scientific">Anaerococcus tetradius</name>
    <dbReference type="NCBI Taxonomy" id="33036"/>
    <lineage>
        <taxon>Bacteria</taxon>
        <taxon>Bacillati</taxon>
        <taxon>Bacillota</taxon>
        <taxon>Tissierellia</taxon>
        <taxon>Tissierellales</taxon>
        <taxon>Peptoniphilaceae</taxon>
        <taxon>Anaerococcus</taxon>
    </lineage>
</organism>